<comment type="similarity">
    <text evidence="2 7">Belongs to the ExbD/TolR family.</text>
</comment>
<reference evidence="8 9" key="1">
    <citation type="submission" date="2019-08" db="EMBL/GenBank/DDBJ databases">
        <title>Paraburkholderia sp. DCY113.</title>
        <authorList>
            <person name="Kang J."/>
        </authorList>
    </citation>
    <scope>NUCLEOTIDE SEQUENCE [LARGE SCALE GENOMIC DNA]</scope>
    <source>
        <strain evidence="8 9">DCY113</strain>
    </source>
</reference>
<dbReference type="GO" id="GO:0015031">
    <property type="term" value="P:protein transport"/>
    <property type="evidence" value="ECO:0007669"/>
    <property type="project" value="UniProtKB-KW"/>
</dbReference>
<dbReference type="Proteomes" id="UP000325273">
    <property type="component" value="Unassembled WGS sequence"/>
</dbReference>
<dbReference type="RefSeq" id="WP_149673280.1">
    <property type="nucleotide sequence ID" value="NZ_VTUZ01000023.1"/>
</dbReference>
<dbReference type="Gene3D" id="3.30.420.270">
    <property type="match status" value="1"/>
</dbReference>
<evidence type="ECO:0000256" key="2">
    <source>
        <dbReference type="ARBA" id="ARBA00005811"/>
    </source>
</evidence>
<evidence type="ECO:0000256" key="7">
    <source>
        <dbReference type="RuleBase" id="RU003879"/>
    </source>
</evidence>
<keyword evidence="9" id="KW-1185">Reference proteome</keyword>
<proteinExistence type="inferred from homology"/>
<dbReference type="PANTHER" id="PTHR30558">
    <property type="entry name" value="EXBD MEMBRANE COMPONENT OF PMF-DRIVEN MACROMOLECULE IMPORT SYSTEM"/>
    <property type="match status" value="1"/>
</dbReference>
<evidence type="ECO:0000256" key="3">
    <source>
        <dbReference type="ARBA" id="ARBA00022475"/>
    </source>
</evidence>
<dbReference type="Pfam" id="PF02472">
    <property type="entry name" value="ExbD"/>
    <property type="match status" value="1"/>
</dbReference>
<evidence type="ECO:0000313" key="9">
    <source>
        <dbReference type="Proteomes" id="UP000325273"/>
    </source>
</evidence>
<comment type="caution">
    <text evidence="8">The sequence shown here is derived from an EMBL/GenBank/DDBJ whole genome shotgun (WGS) entry which is preliminary data.</text>
</comment>
<keyword evidence="4 7" id="KW-0812">Transmembrane</keyword>
<evidence type="ECO:0000256" key="5">
    <source>
        <dbReference type="ARBA" id="ARBA00022989"/>
    </source>
</evidence>
<dbReference type="AlphaFoldDB" id="A0A5B0GR09"/>
<evidence type="ECO:0000256" key="1">
    <source>
        <dbReference type="ARBA" id="ARBA00004162"/>
    </source>
</evidence>
<dbReference type="GO" id="GO:0022857">
    <property type="term" value="F:transmembrane transporter activity"/>
    <property type="evidence" value="ECO:0007669"/>
    <property type="project" value="InterPro"/>
</dbReference>
<evidence type="ECO:0000256" key="4">
    <source>
        <dbReference type="ARBA" id="ARBA00022692"/>
    </source>
</evidence>
<comment type="subcellular location">
    <subcellularLocation>
        <location evidence="1">Cell membrane</location>
        <topology evidence="1">Single-pass membrane protein</topology>
    </subcellularLocation>
    <subcellularLocation>
        <location evidence="7">Cell membrane</location>
        <topology evidence="7">Single-pass type II membrane protein</topology>
    </subcellularLocation>
</comment>
<organism evidence="8 9">
    <name type="scientific">Paraburkholderia panacisoli</name>
    <dbReference type="NCBI Taxonomy" id="2603818"/>
    <lineage>
        <taxon>Bacteria</taxon>
        <taxon>Pseudomonadati</taxon>
        <taxon>Pseudomonadota</taxon>
        <taxon>Betaproteobacteria</taxon>
        <taxon>Burkholderiales</taxon>
        <taxon>Burkholderiaceae</taxon>
        <taxon>Paraburkholderia</taxon>
    </lineage>
</organism>
<dbReference type="EMBL" id="VTUZ01000023">
    <property type="protein sequence ID" value="KAA1005334.1"/>
    <property type="molecule type" value="Genomic_DNA"/>
</dbReference>
<evidence type="ECO:0000256" key="6">
    <source>
        <dbReference type="ARBA" id="ARBA00023136"/>
    </source>
</evidence>
<protein>
    <submittedName>
        <fullName evidence="8">Biopolymer transporter ExbD</fullName>
    </submittedName>
</protein>
<keyword evidence="5" id="KW-1133">Transmembrane helix</keyword>
<keyword evidence="3" id="KW-1003">Cell membrane</keyword>
<gene>
    <name evidence="8" type="ORF">FVF58_29370</name>
</gene>
<name>A0A5B0GR09_9BURK</name>
<dbReference type="GO" id="GO:0005886">
    <property type="term" value="C:plasma membrane"/>
    <property type="evidence" value="ECO:0007669"/>
    <property type="project" value="UniProtKB-SubCell"/>
</dbReference>
<keyword evidence="6" id="KW-0472">Membrane</keyword>
<keyword evidence="7" id="KW-0653">Protein transport</keyword>
<accession>A0A5B0GR09</accession>
<sequence>MKLKRSRQARRGRIEIIPMIDVMFFLLATFMLASLSMQRVDSIKIDLPGGQAQRLNLDTPLTLTVTRANAIFVNRQQVPLAALAGELRPLLKPDGNLVVAADDAASHGVVVKAMLEARKAGVHHFLIAVHHE</sequence>
<evidence type="ECO:0000313" key="8">
    <source>
        <dbReference type="EMBL" id="KAA1005334.1"/>
    </source>
</evidence>
<keyword evidence="7" id="KW-0813">Transport</keyword>
<dbReference type="InterPro" id="IPR003400">
    <property type="entry name" value="ExbD"/>
</dbReference>